<feature type="region of interest" description="Disordered" evidence="4">
    <location>
        <begin position="1248"/>
        <end position="1353"/>
    </location>
</feature>
<feature type="region of interest" description="Disordered" evidence="4">
    <location>
        <begin position="773"/>
        <end position="809"/>
    </location>
</feature>
<dbReference type="OrthoDB" id="414945at2759"/>
<gene>
    <name evidence="6" type="ORF">E3N88_33915</name>
</gene>
<dbReference type="InterPro" id="IPR057670">
    <property type="entry name" value="SH3_retrovirus"/>
</dbReference>
<dbReference type="PROSITE" id="PS00584">
    <property type="entry name" value="PFKB_KINASES_2"/>
    <property type="match status" value="1"/>
</dbReference>
<dbReference type="Pfam" id="PF00294">
    <property type="entry name" value="PfkB"/>
    <property type="match status" value="2"/>
</dbReference>
<dbReference type="EMBL" id="SZYD01000016">
    <property type="protein sequence ID" value="KAD3338394.1"/>
    <property type="molecule type" value="Genomic_DNA"/>
</dbReference>
<feature type="compositionally biased region" description="Low complexity" evidence="4">
    <location>
        <begin position="1280"/>
        <end position="1304"/>
    </location>
</feature>
<dbReference type="InterPro" id="IPR012337">
    <property type="entry name" value="RNaseH-like_sf"/>
</dbReference>
<dbReference type="InterPro" id="IPR011611">
    <property type="entry name" value="PfkB_dom"/>
</dbReference>
<dbReference type="InterPro" id="IPR043502">
    <property type="entry name" value="DNA/RNA_pol_sf"/>
</dbReference>
<dbReference type="SUPFAM" id="SSF53613">
    <property type="entry name" value="Ribokinase-like"/>
    <property type="match status" value="1"/>
</dbReference>
<reference evidence="6 7" key="1">
    <citation type="submission" date="2019-05" db="EMBL/GenBank/DDBJ databases">
        <title>Mikania micrantha, genome provides insights into the molecular mechanism of rapid growth.</title>
        <authorList>
            <person name="Liu B."/>
        </authorList>
    </citation>
    <scope>NUCLEOTIDE SEQUENCE [LARGE SCALE GENOMIC DNA]</scope>
    <source>
        <strain evidence="6">NLD-2019</strain>
        <tissue evidence="6">Leaf</tissue>
    </source>
</reference>
<name>A0A5N6MCS4_9ASTR</name>
<evidence type="ECO:0000256" key="3">
    <source>
        <dbReference type="ARBA" id="ARBA00022777"/>
    </source>
</evidence>
<dbReference type="InterPro" id="IPR013103">
    <property type="entry name" value="RVT_2"/>
</dbReference>
<dbReference type="GO" id="GO:0004190">
    <property type="term" value="F:aspartic-type endopeptidase activity"/>
    <property type="evidence" value="ECO:0007669"/>
    <property type="project" value="UniProtKB-KW"/>
</dbReference>
<proteinExistence type="predicted"/>
<accession>A0A5N6MCS4</accession>
<dbReference type="GO" id="GO:0015074">
    <property type="term" value="P:DNA integration"/>
    <property type="evidence" value="ECO:0007669"/>
    <property type="project" value="InterPro"/>
</dbReference>
<keyword evidence="2" id="KW-0378">Hydrolase</keyword>
<keyword evidence="1" id="KW-0808">Transferase</keyword>
<feature type="compositionally biased region" description="Pro residues" evidence="4">
    <location>
        <begin position="1305"/>
        <end position="1317"/>
    </location>
</feature>
<dbReference type="Pfam" id="PF14223">
    <property type="entry name" value="Retrotran_gag_2"/>
    <property type="match status" value="1"/>
</dbReference>
<dbReference type="Pfam" id="PF07727">
    <property type="entry name" value="RVT_2"/>
    <property type="match status" value="1"/>
</dbReference>
<dbReference type="InterPro" id="IPR036397">
    <property type="entry name" value="RNaseH_sf"/>
</dbReference>
<feature type="compositionally biased region" description="Low complexity" evidence="4">
    <location>
        <begin position="1248"/>
        <end position="1260"/>
    </location>
</feature>
<dbReference type="Pfam" id="PF13976">
    <property type="entry name" value="gag_pre-integrs"/>
    <property type="match status" value="1"/>
</dbReference>
<dbReference type="InterPro" id="IPR002173">
    <property type="entry name" value="Carboh/pur_kinase_PfkB_CS"/>
</dbReference>
<dbReference type="GO" id="GO:0016301">
    <property type="term" value="F:kinase activity"/>
    <property type="evidence" value="ECO:0007669"/>
    <property type="project" value="UniProtKB-KW"/>
</dbReference>
<dbReference type="PROSITE" id="PS50994">
    <property type="entry name" value="INTEGRASE"/>
    <property type="match status" value="1"/>
</dbReference>
<dbReference type="CDD" id="cd09272">
    <property type="entry name" value="RNase_HI_RT_Ty1"/>
    <property type="match status" value="1"/>
</dbReference>
<evidence type="ECO:0000256" key="1">
    <source>
        <dbReference type="ARBA" id="ARBA00022679"/>
    </source>
</evidence>
<feature type="region of interest" description="Disordered" evidence="4">
    <location>
        <begin position="412"/>
        <end position="433"/>
    </location>
</feature>
<dbReference type="GO" id="GO:0003676">
    <property type="term" value="F:nucleic acid binding"/>
    <property type="evidence" value="ECO:0007669"/>
    <property type="project" value="InterPro"/>
</dbReference>
<dbReference type="PANTHER" id="PTHR42774:SF3">
    <property type="entry name" value="KETOHEXOKINASE"/>
    <property type="match status" value="1"/>
</dbReference>
<evidence type="ECO:0000259" key="5">
    <source>
        <dbReference type="PROSITE" id="PS50994"/>
    </source>
</evidence>
<feature type="compositionally biased region" description="Low complexity" evidence="4">
    <location>
        <begin position="421"/>
        <end position="433"/>
    </location>
</feature>
<feature type="compositionally biased region" description="Pro residues" evidence="4">
    <location>
        <begin position="1268"/>
        <end position="1279"/>
    </location>
</feature>
<organism evidence="6 7">
    <name type="scientific">Mikania micrantha</name>
    <name type="common">bitter vine</name>
    <dbReference type="NCBI Taxonomy" id="192012"/>
    <lineage>
        <taxon>Eukaryota</taxon>
        <taxon>Viridiplantae</taxon>
        <taxon>Streptophyta</taxon>
        <taxon>Embryophyta</taxon>
        <taxon>Tracheophyta</taxon>
        <taxon>Spermatophyta</taxon>
        <taxon>Magnoliopsida</taxon>
        <taxon>eudicotyledons</taxon>
        <taxon>Gunneridae</taxon>
        <taxon>Pentapetalae</taxon>
        <taxon>asterids</taxon>
        <taxon>campanulids</taxon>
        <taxon>Asterales</taxon>
        <taxon>Asteraceae</taxon>
        <taxon>Asteroideae</taxon>
        <taxon>Heliantheae alliance</taxon>
        <taxon>Eupatorieae</taxon>
        <taxon>Mikania</taxon>
    </lineage>
</organism>
<dbReference type="PRINTS" id="PR01217">
    <property type="entry name" value="PRICHEXTENSN"/>
</dbReference>
<evidence type="ECO:0000313" key="7">
    <source>
        <dbReference type="Proteomes" id="UP000326396"/>
    </source>
</evidence>
<dbReference type="CDD" id="cd01945">
    <property type="entry name" value="ribokinase_group_B"/>
    <property type="match status" value="1"/>
</dbReference>
<dbReference type="InterPro" id="IPR052562">
    <property type="entry name" value="Ketohexokinase-related"/>
</dbReference>
<keyword evidence="3" id="KW-0418">Kinase</keyword>
<feature type="compositionally biased region" description="Polar residues" evidence="4">
    <location>
        <begin position="786"/>
        <end position="809"/>
    </location>
</feature>
<dbReference type="Gene3D" id="3.40.1190.20">
    <property type="match status" value="1"/>
</dbReference>
<dbReference type="InterPro" id="IPR025724">
    <property type="entry name" value="GAG-pre-integrase_dom"/>
</dbReference>
<feature type="compositionally biased region" description="Low complexity" evidence="4">
    <location>
        <begin position="1332"/>
        <end position="1350"/>
    </location>
</feature>
<dbReference type="SUPFAM" id="SSF56672">
    <property type="entry name" value="DNA/RNA polymerases"/>
    <property type="match status" value="1"/>
</dbReference>
<evidence type="ECO:0000313" key="6">
    <source>
        <dbReference type="EMBL" id="KAD3338394.1"/>
    </source>
</evidence>
<keyword evidence="2" id="KW-0064">Aspartyl protease</keyword>
<dbReference type="Pfam" id="PF22936">
    <property type="entry name" value="Pol_BBD"/>
    <property type="match status" value="1"/>
</dbReference>
<dbReference type="Pfam" id="PF25597">
    <property type="entry name" value="SH3_retrovirus"/>
    <property type="match status" value="1"/>
</dbReference>
<dbReference type="SUPFAM" id="SSF53098">
    <property type="entry name" value="Ribonuclease H-like"/>
    <property type="match status" value="1"/>
</dbReference>
<protein>
    <recommendedName>
        <fullName evidence="5">Integrase catalytic domain-containing protein</fullName>
    </recommendedName>
</protein>
<dbReference type="InterPro" id="IPR001584">
    <property type="entry name" value="Integrase_cat-core"/>
</dbReference>
<evidence type="ECO:0000256" key="4">
    <source>
        <dbReference type="SAM" id="MobiDB-lite"/>
    </source>
</evidence>
<feature type="compositionally biased region" description="Low complexity" evidence="4">
    <location>
        <begin position="733"/>
        <end position="746"/>
    </location>
</feature>
<dbReference type="PANTHER" id="PTHR42774">
    <property type="entry name" value="PHOSPHOTRANSFERASE SYSTEM TRANSPORT PROTEIN"/>
    <property type="match status" value="1"/>
</dbReference>
<feature type="domain" description="Integrase catalytic" evidence="5">
    <location>
        <begin position="980"/>
        <end position="1153"/>
    </location>
</feature>
<feature type="region of interest" description="Disordered" evidence="4">
    <location>
        <begin position="718"/>
        <end position="749"/>
    </location>
</feature>
<keyword evidence="2" id="KW-0645">Protease</keyword>
<dbReference type="InterPro" id="IPR054722">
    <property type="entry name" value="PolX-like_BBD"/>
</dbReference>
<dbReference type="Gene3D" id="3.30.420.10">
    <property type="entry name" value="Ribonuclease H-like superfamily/Ribonuclease H"/>
    <property type="match status" value="1"/>
</dbReference>
<sequence>MLSNFISFSSRSASSVHSSTTVRYILQSFIALLDFFRHKLIGKIFRANMVSPSNQLESPIVLGFGGVSVDLLATVASFPNPDDKIRSTSMKVQGGGNAGNALTCAARLGLNARLISKVANDTQGRGILEELQADGVDVSFFVVSEEGNSPFTYIIVDNQTKTRTCIHTPGSPPMIPDDLKTSTLSSTLKGVQLAYFDVRLHETALIVAHEASANQRGIPILVDAERLREGLDEFLNLSDYVAWTKAPTVSSALVSMLLRLPKVKFVIVTLGPDGCIMLERSITADDAKTEELDVDNLLEQLKLKIDCSKTVPSCVSSGIVRLQAEGTGSVCGRLFLGTAEKIPELELVDTTGAGDAFIGAILYAICTNMPPEQMLPFAAQVVSKLCPGFRIWLFFLVYFIAFFGQSKVIPSDRHPRRHLRSGISQPSSSTGSSHTHMALLASFSQVDKTTHNSHKFGFKLSPTNYGYWKAMLEPFLITNNLFGYIDGTIPCPPATILAVGPSDKDVVPPSQPNPNFTTWLSNDAHVRMLILSTISEASFQHVPGNSTSRDLWLSLERAYAPHTASREYTLKGQLLRIEMKADETTSAYLTRAQEYATALANIGEPMKDKDIVMVVVAGLRDEYNSLKSTILSRQHPTAFTELHGLLADHDYMIRKSLPTVPTTQVFMAASNLPLNGAVTSASSQPATVQDIQQLMGQLGLHNQPTKAATIQAFYTNRGGMGRGRNFNNRRGRGSSTTRNTGSSNRSQFSWASTQNTVFGTCNRCGIGHIPSQCPNRDPATIRGRQPSANYVDSRSQASSSSWLPDTGSTNHAAPDLSGFEYAEPYYGEDNLHVGNGTALPILHIGSKRFFSPNKTFSLADILHVPQIKRNLLSVQKFCHDNDVLFEFHSTFFVVKDKFTRTTLLTGPSNDGLYSITLPQVKPVSKVAFSSVRASPHTWHQRLGHPHSQLLLSMISKFCLPVSNKKFGSVCASCLIGKSSKLHLPLSDYKSSHILDLIVCDVWGLAPVSSCDDHSYFLLCVDHYSKFMWFFPLKRKSDVFDTFKHFLLMVERQFNRKLKSVQTDWGGEFRKLSPFFTSLGIVHRLSCPHTSEQNGLVERRHRHVVETGLTLLAQSKVPQRFWHFAFDTAVYLINRMPSRTNDSLSPFEHIFLRKPDYSFLRVYGCQCFPHLRAYNKHKMDFRSIPCVFLGYSTAHHGYRCFDPTSGRMYVARHVRFNESAFPFAVCQTQFPPAPTPPYFSSYPIPTNHLSSSSVQTSPLSPNLHIDPTPTSPPPTPPDSPTTPSTTHTSIPSSTSASTNPSTSSQTPPPPPPPPPRPRPSNLRPNPKQPERYTPSSFHTSSSSDSEPTSFTIANRNPRWQAAMAAEYSALMRNGTWSLVPRVPGTNIVDCKWVYKIKKDQHGTVTRYKVRLVAKGFHQQPGIDYNDTFSPVVKSTTIHVVLSLAITRGWSLRQLDVQNAFLHGDLTETVYLNQQPGFIDPQKPNHVCLLHKSLYGLKQAPRAWFNRLSMALIALGFKGSKTDPSLFIYSAHRTLLYMLVYVDDIILTGNDPRAIDRVVHSLSTTFAIQDMGHLSYFLGIEIIPKGKDLVLSQKKYILDLLRKAGLSEAKPVSSPLHTTANLAIGDSPLFDNPVKYRQIVGALQYVTLSRPDLAFAVNKVCQFMHSPTQNHWSAVKRILRYLQGTSDFGLWLHHNSGSHLQAYTDAYLQAFSDADWAGCPDDRRSTGGFAIYLGNNLISWAARKQKTVSRSSTESEYKALADTVAELTWLETLLRELCVPMNTAPTLWCDNLGATYMSANPVFHARTKHVEVDFHFVREKVAQKKLNVQFISTTDQIADIFTKPLPSQRFLLLRSKLQVAPRP</sequence>
<evidence type="ECO:0000256" key="2">
    <source>
        <dbReference type="ARBA" id="ARBA00022750"/>
    </source>
</evidence>
<comment type="caution">
    <text evidence="6">The sequence shown here is derived from an EMBL/GenBank/DDBJ whole genome shotgun (WGS) entry which is preliminary data.</text>
</comment>
<dbReference type="InterPro" id="IPR029056">
    <property type="entry name" value="Ribokinase-like"/>
</dbReference>
<keyword evidence="7" id="KW-1185">Reference proteome</keyword>
<dbReference type="Proteomes" id="UP000326396">
    <property type="component" value="Linkage Group LG6"/>
</dbReference>